<dbReference type="Proteomes" id="UP001385951">
    <property type="component" value="Unassembled WGS sequence"/>
</dbReference>
<comment type="caution">
    <text evidence="2">The sequence shown here is derived from an EMBL/GenBank/DDBJ whole genome shotgun (WGS) entry which is preliminary data.</text>
</comment>
<reference evidence="2 3" key="1">
    <citation type="submission" date="2022-09" db="EMBL/GenBank/DDBJ databases">
        <authorList>
            <person name="Palmer J.M."/>
        </authorList>
    </citation>
    <scope>NUCLEOTIDE SEQUENCE [LARGE SCALE GENOMIC DNA]</scope>
    <source>
        <strain evidence="2 3">DSM 7382</strain>
    </source>
</reference>
<evidence type="ECO:0000313" key="2">
    <source>
        <dbReference type="EMBL" id="KAK7695515.1"/>
    </source>
</evidence>
<evidence type="ECO:0000313" key="3">
    <source>
        <dbReference type="Proteomes" id="UP001385951"/>
    </source>
</evidence>
<gene>
    <name evidence="2" type="ORF">QCA50_000151</name>
</gene>
<sequence>MPRLIPRLVQALRNAPLITAAAESSSAPIQRPNPRPKSQWVPPPPPPNFSIEGRKKSFLLERNPIINRRIYRRHKTLPPVVRLGKFVKAGPKDVDKPRRMSVQERQWYSDPYLRMLSSTVRMCEYTQTHLPSDFMIRIARARVEQPSSARMSTIAIPDGIEHPKWQSRRSGYGFYMVCRREAAAEFFKKGSWHGSHTHSHLLQYITHLLQLRVLQEIEWLAEQLRLRPRGASDKPLLRRLTRAEWSEFRTTGVIPYDGAVAIIVVPPVNKNPETKKRPEPHSSSLPPASGEAFPNKPFKPLPPLSVLHPISSSEPEDGSNLGLHIPLPNPRVPLYNGPALMPSRPMRAALYEKLNHLLFVERRARWRQDIQQSLKSTSSPDEISPQLSRADEKHSHAYLLCSDAGSLLRADAVPLAIALWRLRMWEGEGWKEQWKFILPTEHKP</sequence>
<keyword evidence="3" id="KW-1185">Reference proteome</keyword>
<feature type="compositionally biased region" description="Pro residues" evidence="1">
    <location>
        <begin position="31"/>
        <end position="47"/>
    </location>
</feature>
<name>A0AAW0GZD9_9APHY</name>
<feature type="region of interest" description="Disordered" evidence="1">
    <location>
        <begin position="21"/>
        <end position="47"/>
    </location>
</feature>
<proteinExistence type="predicted"/>
<evidence type="ECO:0000256" key="1">
    <source>
        <dbReference type="SAM" id="MobiDB-lite"/>
    </source>
</evidence>
<accession>A0AAW0GZD9</accession>
<protein>
    <submittedName>
        <fullName evidence="2">Uncharacterized protein</fullName>
    </submittedName>
</protein>
<dbReference type="AlphaFoldDB" id="A0AAW0GZD9"/>
<organism evidence="2 3">
    <name type="scientific">Cerrena zonata</name>
    <dbReference type="NCBI Taxonomy" id="2478898"/>
    <lineage>
        <taxon>Eukaryota</taxon>
        <taxon>Fungi</taxon>
        <taxon>Dikarya</taxon>
        <taxon>Basidiomycota</taxon>
        <taxon>Agaricomycotina</taxon>
        <taxon>Agaricomycetes</taxon>
        <taxon>Polyporales</taxon>
        <taxon>Cerrenaceae</taxon>
        <taxon>Cerrena</taxon>
    </lineage>
</organism>
<dbReference type="EMBL" id="JASBNA010000001">
    <property type="protein sequence ID" value="KAK7695515.1"/>
    <property type="molecule type" value="Genomic_DNA"/>
</dbReference>
<feature type="region of interest" description="Disordered" evidence="1">
    <location>
        <begin position="269"/>
        <end position="298"/>
    </location>
</feature>